<feature type="region of interest" description="Disordered" evidence="3">
    <location>
        <begin position="57"/>
        <end position="101"/>
    </location>
</feature>
<dbReference type="Proteomes" id="UP000030649">
    <property type="component" value="Unassembled WGS sequence"/>
</dbReference>
<keyword evidence="1 5" id="KW-0808">Transferase</keyword>
<dbReference type="Gene3D" id="3.40.630.30">
    <property type="match status" value="1"/>
</dbReference>
<name>U1PG70_9EURY</name>
<dbReference type="EMBL" id="KE356560">
    <property type="protein sequence ID" value="ERG91131.1"/>
    <property type="molecule type" value="Genomic_DNA"/>
</dbReference>
<evidence type="ECO:0000313" key="5">
    <source>
        <dbReference type="EMBL" id="ERG91131.1"/>
    </source>
</evidence>
<evidence type="ECO:0000313" key="6">
    <source>
        <dbReference type="Proteomes" id="UP000030649"/>
    </source>
</evidence>
<sequence>MSVKLATTGEQREAVFRVRHRVFVDEQGVDEALEWDEHDDPAAPTAHFIAYSGSQPVGTARLRIPRDTADDRDNGATSHTETETDTEPSGTNTDTDIRTTENSGCCLETAVTETTTTGKVERVAVLADYRNQGWGTRLMKTVETHAQQCGLSILRLHGQTRVESFYRALGYHTVSDVFEEAGIPHVSMKKQL</sequence>
<dbReference type="GO" id="GO:0016747">
    <property type="term" value="F:acyltransferase activity, transferring groups other than amino-acyl groups"/>
    <property type="evidence" value="ECO:0007669"/>
    <property type="project" value="InterPro"/>
</dbReference>
<protein>
    <submittedName>
        <fullName evidence="5">Putative acyltransferase</fullName>
    </submittedName>
</protein>
<dbReference type="AlphaFoldDB" id="U1PG70"/>
<reference evidence="5 6" key="1">
    <citation type="journal article" date="2013" name="PLoS ONE">
        <title>Assembly-driven community genomics of a hypersaline microbial ecosystem.</title>
        <authorList>
            <person name="Podell S."/>
            <person name="Ugalde J.A."/>
            <person name="Narasingarao P."/>
            <person name="Banfield J.F."/>
            <person name="Heidelberg K.B."/>
            <person name="Allen E.E."/>
        </authorList>
    </citation>
    <scope>NUCLEOTIDE SEQUENCE [LARGE SCALE GENOMIC DNA]</scope>
    <source>
        <strain evidence="6">J07HQW1</strain>
    </source>
</reference>
<dbReference type="HOGENOM" id="CLU_056607_6_2_2"/>
<feature type="compositionally biased region" description="Basic and acidic residues" evidence="3">
    <location>
        <begin position="64"/>
        <end position="74"/>
    </location>
</feature>
<keyword evidence="2 5" id="KW-0012">Acyltransferase</keyword>
<evidence type="ECO:0000256" key="2">
    <source>
        <dbReference type="ARBA" id="ARBA00023315"/>
    </source>
</evidence>
<dbReference type="InterPro" id="IPR016181">
    <property type="entry name" value="Acyl_CoA_acyltransferase"/>
</dbReference>
<dbReference type="Pfam" id="PF13673">
    <property type="entry name" value="Acetyltransf_10"/>
    <property type="match status" value="1"/>
</dbReference>
<dbReference type="PANTHER" id="PTHR43877">
    <property type="entry name" value="AMINOALKYLPHOSPHONATE N-ACETYLTRANSFERASE-RELATED-RELATED"/>
    <property type="match status" value="1"/>
</dbReference>
<feature type="domain" description="N-acetyltransferase" evidence="4">
    <location>
        <begin position="1"/>
        <end position="192"/>
    </location>
</feature>
<evidence type="ECO:0000256" key="1">
    <source>
        <dbReference type="ARBA" id="ARBA00022679"/>
    </source>
</evidence>
<accession>U1PG70</accession>
<dbReference type="STRING" id="1238424.J07HQW1_01163"/>
<evidence type="ECO:0000259" key="4">
    <source>
        <dbReference type="PROSITE" id="PS51186"/>
    </source>
</evidence>
<proteinExistence type="predicted"/>
<organism evidence="5 6">
    <name type="scientific">Haloquadratum walsbyi J07HQW1</name>
    <dbReference type="NCBI Taxonomy" id="1238424"/>
    <lineage>
        <taxon>Archaea</taxon>
        <taxon>Methanobacteriati</taxon>
        <taxon>Methanobacteriota</taxon>
        <taxon>Stenosarchaea group</taxon>
        <taxon>Halobacteria</taxon>
        <taxon>Halobacteriales</taxon>
        <taxon>Haloferacaceae</taxon>
        <taxon>Haloquadratum</taxon>
    </lineage>
</organism>
<dbReference type="PROSITE" id="PS51186">
    <property type="entry name" value="GNAT"/>
    <property type="match status" value="1"/>
</dbReference>
<gene>
    <name evidence="5" type="ORF">J07HQW1_01163</name>
</gene>
<dbReference type="InterPro" id="IPR050832">
    <property type="entry name" value="Bact_Acetyltransf"/>
</dbReference>
<dbReference type="InterPro" id="IPR000182">
    <property type="entry name" value="GNAT_dom"/>
</dbReference>
<evidence type="ECO:0000256" key="3">
    <source>
        <dbReference type="SAM" id="MobiDB-lite"/>
    </source>
</evidence>
<dbReference type="SUPFAM" id="SSF55729">
    <property type="entry name" value="Acyl-CoA N-acyltransferases (Nat)"/>
    <property type="match status" value="1"/>
</dbReference>
<dbReference type="CDD" id="cd04301">
    <property type="entry name" value="NAT_SF"/>
    <property type="match status" value="1"/>
</dbReference>